<feature type="active site" description="Proton acceptor" evidence="14">
    <location>
        <position position="94"/>
    </location>
</feature>
<dbReference type="Gene3D" id="1.10.150.530">
    <property type="match status" value="1"/>
</dbReference>
<evidence type="ECO:0000256" key="1">
    <source>
        <dbReference type="ARBA" id="ARBA00004496"/>
    </source>
</evidence>
<dbReference type="FunFam" id="3.20.20.70:FF:000014">
    <property type="entry name" value="Probable dual-specificity RNA methyltransferase RlmN"/>
    <property type="match status" value="1"/>
</dbReference>
<evidence type="ECO:0000256" key="2">
    <source>
        <dbReference type="ARBA" id="ARBA00007544"/>
    </source>
</evidence>
<comment type="function">
    <text evidence="14">Specifically methylates position 2 of adenine 2503 in 23S rRNA and position 2 of adenine 37 in tRNAs.</text>
</comment>
<keyword evidence="6 14" id="KW-0489">Methyltransferase</keyword>
<dbReference type="AlphaFoldDB" id="A0A4R9KDC5"/>
<feature type="binding site" evidence="14">
    <location>
        <begin position="218"/>
        <end position="220"/>
    </location>
    <ligand>
        <name>S-adenosyl-L-methionine</name>
        <dbReference type="ChEBI" id="CHEBI:59789"/>
    </ligand>
</feature>
<gene>
    <name evidence="14 16" type="primary">rlmN</name>
    <name evidence="16" type="ORF">EHQ58_00215</name>
</gene>
<feature type="binding site" evidence="14">
    <location>
        <position position="195"/>
    </location>
    <ligand>
        <name>S-adenosyl-L-methionine</name>
        <dbReference type="ChEBI" id="CHEBI:59789"/>
    </ligand>
</feature>
<dbReference type="GO" id="GO:0046872">
    <property type="term" value="F:metal ion binding"/>
    <property type="evidence" value="ECO:0007669"/>
    <property type="project" value="UniProtKB-KW"/>
</dbReference>
<dbReference type="InterPro" id="IPR004383">
    <property type="entry name" value="rRNA_lsu_MTrfase_RlmN/Cfr"/>
</dbReference>
<dbReference type="GO" id="GO:0000049">
    <property type="term" value="F:tRNA binding"/>
    <property type="evidence" value="ECO:0007669"/>
    <property type="project" value="UniProtKB-UniRule"/>
</dbReference>
<dbReference type="Pfam" id="PF04055">
    <property type="entry name" value="Radical_SAM"/>
    <property type="match status" value="1"/>
</dbReference>
<dbReference type="SUPFAM" id="SSF102114">
    <property type="entry name" value="Radical SAM enzymes"/>
    <property type="match status" value="1"/>
</dbReference>
<dbReference type="InterPro" id="IPR058240">
    <property type="entry name" value="rSAM_sf"/>
</dbReference>
<dbReference type="PROSITE" id="PS51918">
    <property type="entry name" value="RADICAL_SAM"/>
    <property type="match status" value="1"/>
</dbReference>
<dbReference type="SFLD" id="SFLDS00029">
    <property type="entry name" value="Radical_SAM"/>
    <property type="match status" value="1"/>
</dbReference>
<evidence type="ECO:0000256" key="7">
    <source>
        <dbReference type="ARBA" id="ARBA00022679"/>
    </source>
</evidence>
<evidence type="ECO:0000256" key="13">
    <source>
        <dbReference type="ARBA" id="ARBA00023157"/>
    </source>
</evidence>
<dbReference type="NCBIfam" id="TIGR00048">
    <property type="entry name" value="rRNA_mod_RlmN"/>
    <property type="match status" value="1"/>
</dbReference>
<comment type="similarity">
    <text evidence="2 14">Belongs to the radical SAM superfamily. RlmN family.</text>
</comment>
<dbReference type="GO" id="GO:0070040">
    <property type="term" value="F:rRNA (adenine(2503)-C2-)-methyltransferase activity"/>
    <property type="evidence" value="ECO:0007669"/>
    <property type="project" value="UniProtKB-UniRule"/>
</dbReference>
<evidence type="ECO:0000259" key="15">
    <source>
        <dbReference type="PROSITE" id="PS51918"/>
    </source>
</evidence>
<dbReference type="OrthoDB" id="9793973at2"/>
<evidence type="ECO:0000313" key="16">
    <source>
        <dbReference type="EMBL" id="TGL63829.1"/>
    </source>
</evidence>
<dbReference type="CDD" id="cd01335">
    <property type="entry name" value="Radical_SAM"/>
    <property type="match status" value="1"/>
</dbReference>
<proteinExistence type="inferred from homology"/>
<comment type="subcellular location">
    <subcellularLocation>
        <location evidence="1 14">Cytoplasm</location>
    </subcellularLocation>
</comment>
<comment type="catalytic activity">
    <reaction evidence="14">
        <text>adenosine(2503) in 23S rRNA + 2 reduced [2Fe-2S]-[ferredoxin] + 2 S-adenosyl-L-methionine = 2-methyladenosine(2503) in 23S rRNA + 5'-deoxyadenosine + L-methionine + 2 oxidized [2Fe-2S]-[ferredoxin] + S-adenosyl-L-homocysteine</text>
        <dbReference type="Rhea" id="RHEA:42916"/>
        <dbReference type="Rhea" id="RHEA-COMP:10000"/>
        <dbReference type="Rhea" id="RHEA-COMP:10001"/>
        <dbReference type="Rhea" id="RHEA-COMP:10152"/>
        <dbReference type="Rhea" id="RHEA-COMP:10282"/>
        <dbReference type="ChEBI" id="CHEBI:17319"/>
        <dbReference type="ChEBI" id="CHEBI:33737"/>
        <dbReference type="ChEBI" id="CHEBI:33738"/>
        <dbReference type="ChEBI" id="CHEBI:57844"/>
        <dbReference type="ChEBI" id="CHEBI:57856"/>
        <dbReference type="ChEBI" id="CHEBI:59789"/>
        <dbReference type="ChEBI" id="CHEBI:74411"/>
        <dbReference type="ChEBI" id="CHEBI:74497"/>
        <dbReference type="EC" id="2.1.1.192"/>
    </reaction>
</comment>
<dbReference type="PIRSF" id="PIRSF006004">
    <property type="entry name" value="CHP00048"/>
    <property type="match status" value="1"/>
</dbReference>
<dbReference type="GO" id="GO:0005737">
    <property type="term" value="C:cytoplasm"/>
    <property type="evidence" value="ECO:0007669"/>
    <property type="project" value="UniProtKB-SubCell"/>
</dbReference>
<dbReference type="HAMAP" id="MF_01849">
    <property type="entry name" value="RNA_methyltr_RlmN"/>
    <property type="match status" value="1"/>
</dbReference>
<feature type="binding site" evidence="14">
    <location>
        <position position="295"/>
    </location>
    <ligand>
        <name>S-adenosyl-L-methionine</name>
        <dbReference type="ChEBI" id="CHEBI:59789"/>
    </ligand>
</feature>
<dbReference type="InterPro" id="IPR027492">
    <property type="entry name" value="RNA_MTrfase_RlmN"/>
</dbReference>
<organism evidence="16 17">
    <name type="scientific">Leptospira ognonensis</name>
    <dbReference type="NCBI Taxonomy" id="2484945"/>
    <lineage>
        <taxon>Bacteria</taxon>
        <taxon>Pseudomonadati</taxon>
        <taxon>Spirochaetota</taxon>
        <taxon>Spirochaetia</taxon>
        <taxon>Leptospirales</taxon>
        <taxon>Leptospiraceae</taxon>
        <taxon>Leptospira</taxon>
    </lineage>
</organism>
<keyword evidence="7 14" id="KW-0808">Transferase</keyword>
<sequence>MKEEHPVLKGKTLSELQALCTSLGIEAYRAKQIYAGIYKSRYTSLDQFTTLSKEIRELLKEKTVFPEIKLGRELISKDGTRKFTFDVEPGKEIETVWIPSADGERKTICISSQVGCTLNCSFCATGLLEYKGNLQTWQIVDQVLQVEKIVQDRATNIVFMGMGEPLHNYFSVMKAAHIFHDMDGMGLGAKRITISTAGVVTGINRFIDNKEPYNFAISLNHPNPNARSSVMDINKKHPLEKLLESARRFTQELDRMITFEYVMIPDVNMGKENAERLVRIARSVNKCKINVIPLNTDFTGWRRPTEEEVGEFVSYLRAKAGVPILNRQSPGRDINGACGMLALKGVRNEGSNKN</sequence>
<dbReference type="Gene3D" id="3.20.20.70">
    <property type="entry name" value="Aldolase class I"/>
    <property type="match status" value="1"/>
</dbReference>
<dbReference type="InterPro" id="IPR048641">
    <property type="entry name" value="RlmN_N"/>
</dbReference>
<evidence type="ECO:0000256" key="14">
    <source>
        <dbReference type="HAMAP-Rule" id="MF_01849"/>
    </source>
</evidence>
<keyword evidence="9 14" id="KW-0819">tRNA processing</keyword>
<keyword evidence="5 14" id="KW-0698">rRNA processing</keyword>
<reference evidence="16" key="1">
    <citation type="journal article" date="2019" name="PLoS Negl. Trop. Dis.">
        <title>Revisiting the worldwide diversity of Leptospira species in the environment.</title>
        <authorList>
            <person name="Vincent A.T."/>
            <person name="Schiettekatte O."/>
            <person name="Bourhy P."/>
            <person name="Veyrier F.J."/>
            <person name="Picardeau M."/>
        </authorList>
    </citation>
    <scope>NUCLEOTIDE SEQUENCE [LARGE SCALE GENOMIC DNA]</scope>
    <source>
        <strain evidence="16">201702476</strain>
    </source>
</reference>
<comment type="caution">
    <text evidence="16">The sequence shown here is derived from an EMBL/GenBank/DDBJ whole genome shotgun (WGS) entry which is preliminary data.</text>
</comment>
<dbReference type="GO" id="GO:0019843">
    <property type="term" value="F:rRNA binding"/>
    <property type="evidence" value="ECO:0007669"/>
    <property type="project" value="UniProtKB-UniRule"/>
</dbReference>
<dbReference type="InterPro" id="IPR007197">
    <property type="entry name" value="rSAM"/>
</dbReference>
<dbReference type="EMBL" id="RQGD01000002">
    <property type="protein sequence ID" value="TGL63829.1"/>
    <property type="molecule type" value="Genomic_DNA"/>
</dbReference>
<keyword evidence="10 14" id="KW-0479">Metal-binding</keyword>
<keyword evidence="13 14" id="KW-1015">Disulfide bond</keyword>
<evidence type="ECO:0000256" key="11">
    <source>
        <dbReference type="ARBA" id="ARBA00023004"/>
    </source>
</evidence>
<keyword evidence="12 14" id="KW-0411">Iron-sulfur</keyword>
<dbReference type="Pfam" id="PF21016">
    <property type="entry name" value="RlmN_N"/>
    <property type="match status" value="1"/>
</dbReference>
<evidence type="ECO:0000256" key="4">
    <source>
        <dbReference type="ARBA" id="ARBA00022490"/>
    </source>
</evidence>
<dbReference type="InterPro" id="IPR040072">
    <property type="entry name" value="Methyltransferase_A"/>
</dbReference>
<keyword evidence="3 14" id="KW-0004">4Fe-4S</keyword>
<feature type="binding site" evidence="14">
    <location>
        <position position="116"/>
    </location>
    <ligand>
        <name>[4Fe-4S] cluster</name>
        <dbReference type="ChEBI" id="CHEBI:49883"/>
        <note>4Fe-4S-S-AdoMet</note>
    </ligand>
</feature>
<dbReference type="PANTHER" id="PTHR30544">
    <property type="entry name" value="23S RRNA METHYLTRANSFERASE"/>
    <property type="match status" value="1"/>
</dbReference>
<evidence type="ECO:0000256" key="3">
    <source>
        <dbReference type="ARBA" id="ARBA00022485"/>
    </source>
</evidence>
<dbReference type="GO" id="GO:0002935">
    <property type="term" value="F:tRNA (adenine(37)-C2)-methyltransferase activity"/>
    <property type="evidence" value="ECO:0007669"/>
    <property type="project" value="UniProtKB-UniRule"/>
</dbReference>
<dbReference type="EC" id="2.1.1.192" evidence="14"/>
<feature type="binding site" evidence="14">
    <location>
        <position position="120"/>
    </location>
    <ligand>
        <name>[4Fe-4S] cluster</name>
        <dbReference type="ChEBI" id="CHEBI:49883"/>
        <note>4Fe-4S-S-AdoMet</note>
    </ligand>
</feature>
<keyword evidence="11 14" id="KW-0408">Iron</keyword>
<dbReference type="SFLD" id="SFLDF00275">
    <property type="entry name" value="adenosine_C2_methyltransferase"/>
    <property type="match status" value="1"/>
</dbReference>
<protein>
    <recommendedName>
        <fullName evidence="14">Probable dual-specificity RNA methyltransferase RlmN</fullName>
        <ecNumber evidence="14">2.1.1.192</ecNumber>
    </recommendedName>
    <alternativeName>
        <fullName evidence="14">23S rRNA (adenine(2503)-C(2))-methyltransferase</fullName>
    </alternativeName>
    <alternativeName>
        <fullName evidence="14">23S rRNA m2A2503 methyltransferase</fullName>
    </alternativeName>
    <alternativeName>
        <fullName evidence="14">Ribosomal RNA large subunit methyltransferase N</fullName>
    </alternativeName>
    <alternativeName>
        <fullName evidence="14">tRNA (adenine(37)-C(2))-methyltransferase</fullName>
    </alternativeName>
    <alternativeName>
        <fullName evidence="14">tRNA m2A37 methyltransferase</fullName>
    </alternativeName>
</protein>
<dbReference type="GO" id="GO:0070475">
    <property type="term" value="P:rRNA base methylation"/>
    <property type="evidence" value="ECO:0007669"/>
    <property type="project" value="UniProtKB-UniRule"/>
</dbReference>
<name>A0A4R9KDC5_9LEPT</name>
<comment type="caution">
    <text evidence="14">Lacks conserved residue(s) required for the propagation of feature annotation.</text>
</comment>
<dbReference type="SFLD" id="SFLDG01062">
    <property type="entry name" value="methyltransferase_(Class_A)"/>
    <property type="match status" value="1"/>
</dbReference>
<feature type="active site" description="S-methylcysteine intermediate" evidence="14">
    <location>
        <position position="338"/>
    </location>
</feature>
<comment type="cofactor">
    <cofactor evidence="14">
        <name>[4Fe-4S] cluster</name>
        <dbReference type="ChEBI" id="CHEBI:49883"/>
    </cofactor>
    <text evidence="14">Binds 1 [4Fe-4S] cluster. The cluster is coordinated with 3 cysteines and an exchangeable S-adenosyl-L-methionine.</text>
</comment>
<evidence type="ECO:0000313" key="17">
    <source>
        <dbReference type="Proteomes" id="UP000297693"/>
    </source>
</evidence>
<keyword evidence="17" id="KW-1185">Reference proteome</keyword>
<feature type="binding site" evidence="14">
    <location>
        <position position="123"/>
    </location>
    <ligand>
        <name>[4Fe-4S] cluster</name>
        <dbReference type="ChEBI" id="CHEBI:49883"/>
        <note>4Fe-4S-S-AdoMet</note>
    </ligand>
</feature>
<evidence type="ECO:0000256" key="8">
    <source>
        <dbReference type="ARBA" id="ARBA00022691"/>
    </source>
</evidence>
<evidence type="ECO:0000256" key="9">
    <source>
        <dbReference type="ARBA" id="ARBA00022694"/>
    </source>
</evidence>
<dbReference type="GO" id="GO:0051539">
    <property type="term" value="F:4 iron, 4 sulfur cluster binding"/>
    <property type="evidence" value="ECO:0007669"/>
    <property type="project" value="UniProtKB-UniRule"/>
</dbReference>
<evidence type="ECO:0000256" key="5">
    <source>
        <dbReference type="ARBA" id="ARBA00022552"/>
    </source>
</evidence>
<comment type="miscellaneous">
    <text evidence="14">Reaction proceeds by a ping-pong mechanism involving intermediate methylation of a conserved cysteine residue.</text>
</comment>
<evidence type="ECO:0000256" key="12">
    <source>
        <dbReference type="ARBA" id="ARBA00023014"/>
    </source>
</evidence>
<dbReference type="InterPro" id="IPR013785">
    <property type="entry name" value="Aldolase_TIM"/>
</dbReference>
<dbReference type="PANTHER" id="PTHR30544:SF5">
    <property type="entry name" value="RADICAL SAM CORE DOMAIN-CONTAINING PROTEIN"/>
    <property type="match status" value="1"/>
</dbReference>
<dbReference type="RefSeq" id="WP_135621327.1">
    <property type="nucleotide sequence ID" value="NZ_RQGD01000002.1"/>
</dbReference>
<dbReference type="Proteomes" id="UP000297693">
    <property type="component" value="Unassembled WGS sequence"/>
</dbReference>
<feature type="domain" description="Radical SAM core" evidence="15">
    <location>
        <begin position="102"/>
        <end position="332"/>
    </location>
</feature>
<dbReference type="GO" id="GO:0030488">
    <property type="term" value="P:tRNA methylation"/>
    <property type="evidence" value="ECO:0007669"/>
    <property type="project" value="UniProtKB-UniRule"/>
</dbReference>
<keyword evidence="8 14" id="KW-0949">S-adenosyl-L-methionine</keyword>
<accession>A0A4R9KDC5</accession>
<evidence type="ECO:0000256" key="6">
    <source>
        <dbReference type="ARBA" id="ARBA00022603"/>
    </source>
</evidence>
<keyword evidence="4 14" id="KW-0963">Cytoplasm</keyword>
<comment type="catalytic activity">
    <reaction evidence="14">
        <text>adenosine(37) in tRNA + 2 reduced [2Fe-2S]-[ferredoxin] + 2 S-adenosyl-L-methionine = 2-methyladenosine(37) in tRNA + 5'-deoxyadenosine + L-methionine + 2 oxidized [2Fe-2S]-[ferredoxin] + S-adenosyl-L-homocysteine</text>
        <dbReference type="Rhea" id="RHEA:43332"/>
        <dbReference type="Rhea" id="RHEA-COMP:10000"/>
        <dbReference type="Rhea" id="RHEA-COMP:10001"/>
        <dbReference type="Rhea" id="RHEA-COMP:10162"/>
        <dbReference type="Rhea" id="RHEA-COMP:10485"/>
        <dbReference type="ChEBI" id="CHEBI:17319"/>
        <dbReference type="ChEBI" id="CHEBI:33737"/>
        <dbReference type="ChEBI" id="CHEBI:33738"/>
        <dbReference type="ChEBI" id="CHEBI:57844"/>
        <dbReference type="ChEBI" id="CHEBI:57856"/>
        <dbReference type="ChEBI" id="CHEBI:59789"/>
        <dbReference type="ChEBI" id="CHEBI:74411"/>
        <dbReference type="ChEBI" id="CHEBI:74497"/>
        <dbReference type="EC" id="2.1.1.192"/>
    </reaction>
</comment>
<evidence type="ECO:0000256" key="10">
    <source>
        <dbReference type="ARBA" id="ARBA00022723"/>
    </source>
</evidence>
<feature type="binding site" evidence="14">
    <location>
        <begin position="163"/>
        <end position="164"/>
    </location>
    <ligand>
        <name>S-adenosyl-L-methionine</name>
        <dbReference type="ChEBI" id="CHEBI:59789"/>
    </ligand>
</feature>